<dbReference type="OrthoDB" id="446561at2759"/>
<comment type="caution">
    <text evidence="2">The sequence shown here is derived from an EMBL/GenBank/DDBJ whole genome shotgun (WGS) entry which is preliminary data.</text>
</comment>
<evidence type="ECO:0000313" key="2">
    <source>
        <dbReference type="EMBL" id="CAI4004554.1"/>
    </source>
</evidence>
<sequence>MALITSVLPRPDRPPVIPPSLFKGEAAAAAEGTEGTEGRGKRRRSAVEKLLARADQVAKSRRSSPLAPPEWPEKTAGLGQQLFSKFLEMPNSSSVLQADAARRLAAYAASTLRLAWATGIAKETASDWQRTLEESLPEALSVLALDFADPDLHRRPKAALRGLLQHLQSMDQLLLGLWAMDPELPHPWQLSEASCRCHLQRDDIADGVRQLLKQSDLTRRVASRWGVRKAWLKSGKGSPWSKVAGDSPCDALRMLRARWLEAICLARSAPSSPQTLKAISTWLLVGRDITARWHAFAIPSSKILREIKKRSGGGAIDLGAGVGYWSQLLHQSGVDVLALDLDPPRDQSKAVKVEFGDDPCSQFKATSLHGLPCAGREMLLLCMPPPGEAACAEEALNNFRGRYVAYVGEWGSGMTATSAFHESLLSKFELEARLPLPCFPLMRLECFIFQRKKRKSAAEVIGSDGLRSCDACGAVASEEVNLYLCPVTRWWRFCSEACYDKSLPQQRALMDIQSCGIRQELPEWATWEADEWVEYGSSSKQCAALKRATPQPELQSWRRPKASIRMAGQLGSRAVRQSSMPAMRPKKQLDVHITEPYALIYDDNYRQLCRICS</sequence>
<dbReference type="InterPro" id="IPR029063">
    <property type="entry name" value="SAM-dependent_MTases_sf"/>
</dbReference>
<feature type="region of interest" description="Disordered" evidence="1">
    <location>
        <begin position="1"/>
        <end position="47"/>
    </location>
</feature>
<dbReference type="Proteomes" id="UP001152797">
    <property type="component" value="Unassembled WGS sequence"/>
</dbReference>
<dbReference type="AlphaFoldDB" id="A0A9P1G876"/>
<name>A0A9P1G876_9DINO</name>
<organism evidence="2">
    <name type="scientific">Cladocopium goreaui</name>
    <dbReference type="NCBI Taxonomy" id="2562237"/>
    <lineage>
        <taxon>Eukaryota</taxon>
        <taxon>Sar</taxon>
        <taxon>Alveolata</taxon>
        <taxon>Dinophyceae</taxon>
        <taxon>Suessiales</taxon>
        <taxon>Symbiodiniaceae</taxon>
        <taxon>Cladocopium</taxon>
    </lineage>
</organism>
<dbReference type="PANTHER" id="PTHR39290:SF6">
    <property type="entry name" value="S-ADENOSYL-L-METHIONINE-DEPENDENT METHYLTRANSFERASES SUPERFAMILY PROTEIN"/>
    <property type="match status" value="1"/>
</dbReference>
<accession>A0A9P1G876</accession>
<reference evidence="2" key="1">
    <citation type="submission" date="2022-10" db="EMBL/GenBank/DDBJ databases">
        <authorList>
            <person name="Chen Y."/>
            <person name="Dougan E. K."/>
            <person name="Chan C."/>
            <person name="Rhodes N."/>
            <person name="Thang M."/>
        </authorList>
    </citation>
    <scope>NUCLEOTIDE SEQUENCE</scope>
</reference>
<keyword evidence="4" id="KW-1185">Reference proteome</keyword>
<evidence type="ECO:0000313" key="3">
    <source>
        <dbReference type="EMBL" id="CAL4791866.1"/>
    </source>
</evidence>
<proteinExistence type="predicted"/>
<dbReference type="EMBL" id="CAMXCT030003447">
    <property type="protein sequence ID" value="CAL4791866.1"/>
    <property type="molecule type" value="Genomic_DNA"/>
</dbReference>
<dbReference type="EMBL" id="CAMXCT010003447">
    <property type="protein sequence ID" value="CAI4004554.1"/>
    <property type="molecule type" value="Genomic_DNA"/>
</dbReference>
<evidence type="ECO:0000313" key="4">
    <source>
        <dbReference type="Proteomes" id="UP001152797"/>
    </source>
</evidence>
<dbReference type="SUPFAM" id="SSF53335">
    <property type="entry name" value="S-adenosyl-L-methionine-dependent methyltransferases"/>
    <property type="match status" value="1"/>
</dbReference>
<feature type="compositionally biased region" description="Low complexity" evidence="1">
    <location>
        <begin position="23"/>
        <end position="33"/>
    </location>
</feature>
<protein>
    <submittedName>
        <fullName evidence="3">Oxidoreductase YvaG</fullName>
    </submittedName>
</protein>
<dbReference type="PANTHER" id="PTHR39290">
    <property type="entry name" value="C3H1-TYPE DOMAIN-CONTAINING PROTEIN-RELATED"/>
    <property type="match status" value="1"/>
</dbReference>
<dbReference type="EMBL" id="CAMXCT020003447">
    <property type="protein sequence ID" value="CAL1157929.1"/>
    <property type="molecule type" value="Genomic_DNA"/>
</dbReference>
<reference evidence="3 4" key="2">
    <citation type="submission" date="2024-05" db="EMBL/GenBank/DDBJ databases">
        <authorList>
            <person name="Chen Y."/>
            <person name="Shah S."/>
            <person name="Dougan E. K."/>
            <person name="Thang M."/>
            <person name="Chan C."/>
        </authorList>
    </citation>
    <scope>NUCLEOTIDE SEQUENCE [LARGE SCALE GENOMIC DNA]</scope>
</reference>
<evidence type="ECO:0000256" key="1">
    <source>
        <dbReference type="SAM" id="MobiDB-lite"/>
    </source>
</evidence>
<gene>
    <name evidence="2" type="ORF">C1SCF055_LOCUS30335</name>
</gene>